<gene>
    <name evidence="6" type="ORF">ASPACDRAFT_61859</name>
</gene>
<keyword evidence="7" id="KW-1185">Reference proteome</keyword>
<reference evidence="7" key="1">
    <citation type="journal article" date="2017" name="Genome Biol.">
        <title>Comparative genomics reveals high biological diversity and specific adaptations in the industrially and medically important fungal genus Aspergillus.</title>
        <authorList>
            <person name="de Vries R.P."/>
            <person name="Riley R."/>
            <person name="Wiebenga A."/>
            <person name="Aguilar-Osorio G."/>
            <person name="Amillis S."/>
            <person name="Uchima C.A."/>
            <person name="Anderluh G."/>
            <person name="Asadollahi M."/>
            <person name="Askin M."/>
            <person name="Barry K."/>
            <person name="Battaglia E."/>
            <person name="Bayram O."/>
            <person name="Benocci T."/>
            <person name="Braus-Stromeyer S.A."/>
            <person name="Caldana C."/>
            <person name="Canovas D."/>
            <person name="Cerqueira G.C."/>
            <person name="Chen F."/>
            <person name="Chen W."/>
            <person name="Choi C."/>
            <person name="Clum A."/>
            <person name="Dos Santos R.A."/>
            <person name="Damasio A.R."/>
            <person name="Diallinas G."/>
            <person name="Emri T."/>
            <person name="Fekete E."/>
            <person name="Flipphi M."/>
            <person name="Freyberg S."/>
            <person name="Gallo A."/>
            <person name="Gournas C."/>
            <person name="Habgood R."/>
            <person name="Hainaut M."/>
            <person name="Harispe M.L."/>
            <person name="Henrissat B."/>
            <person name="Hilden K.S."/>
            <person name="Hope R."/>
            <person name="Hossain A."/>
            <person name="Karabika E."/>
            <person name="Karaffa L."/>
            <person name="Karanyi Z."/>
            <person name="Krasevec N."/>
            <person name="Kuo A."/>
            <person name="Kusch H."/>
            <person name="LaButti K."/>
            <person name="Lagendijk E.L."/>
            <person name="Lapidus A."/>
            <person name="Levasseur A."/>
            <person name="Lindquist E."/>
            <person name="Lipzen A."/>
            <person name="Logrieco A.F."/>
            <person name="MacCabe A."/>
            <person name="Maekelae M.R."/>
            <person name="Malavazi I."/>
            <person name="Melin P."/>
            <person name="Meyer V."/>
            <person name="Mielnichuk N."/>
            <person name="Miskei M."/>
            <person name="Molnar A.P."/>
            <person name="Mule G."/>
            <person name="Ngan C.Y."/>
            <person name="Orejas M."/>
            <person name="Orosz E."/>
            <person name="Ouedraogo J.P."/>
            <person name="Overkamp K.M."/>
            <person name="Park H.-S."/>
            <person name="Perrone G."/>
            <person name="Piumi F."/>
            <person name="Punt P.J."/>
            <person name="Ram A.F."/>
            <person name="Ramon A."/>
            <person name="Rauscher S."/>
            <person name="Record E."/>
            <person name="Riano-Pachon D.M."/>
            <person name="Robert V."/>
            <person name="Roehrig J."/>
            <person name="Ruller R."/>
            <person name="Salamov A."/>
            <person name="Salih N.S."/>
            <person name="Samson R.A."/>
            <person name="Sandor E."/>
            <person name="Sanguinetti M."/>
            <person name="Schuetze T."/>
            <person name="Sepcic K."/>
            <person name="Shelest E."/>
            <person name="Sherlock G."/>
            <person name="Sophianopoulou V."/>
            <person name="Squina F.M."/>
            <person name="Sun H."/>
            <person name="Susca A."/>
            <person name="Todd R.B."/>
            <person name="Tsang A."/>
            <person name="Unkles S.E."/>
            <person name="van de Wiele N."/>
            <person name="van Rossen-Uffink D."/>
            <person name="Oliveira J.V."/>
            <person name="Vesth T.C."/>
            <person name="Visser J."/>
            <person name="Yu J.-H."/>
            <person name="Zhou M."/>
            <person name="Andersen M.R."/>
            <person name="Archer D.B."/>
            <person name="Baker S.E."/>
            <person name="Benoit I."/>
            <person name="Brakhage A.A."/>
            <person name="Braus G.H."/>
            <person name="Fischer R."/>
            <person name="Frisvad J.C."/>
            <person name="Goldman G.H."/>
            <person name="Houbraken J."/>
            <person name="Oakley B."/>
            <person name="Pocsi I."/>
            <person name="Scazzocchio C."/>
            <person name="Seiboth B."/>
            <person name="vanKuyk P.A."/>
            <person name="Wortman J."/>
            <person name="Dyer P.S."/>
            <person name="Grigoriev I.V."/>
        </authorList>
    </citation>
    <scope>NUCLEOTIDE SEQUENCE [LARGE SCALE GENOMIC DNA]</scope>
    <source>
        <strain evidence="7">ATCC 16872 / CBS 172.66 / WB 5094</strain>
    </source>
</reference>
<sequence>MAHLPAATVFLTALLSGSAYAATAYIDPDLTPSFPPRGSGFLVQLRIAEMKSIWNMTDAQISPFFQRVANDGLTVVNSQITWWDIQPDTYYNATESTYIRGGSYATTNYADEASHEIGYDASDASQQELTYLKFDFTAYTLGQIDAAKGMNDTDYWSTARSPSWDPINEASYYDFDASPGDSVSNGTVTYTSTSTGLTLPVLQDQLVHFETKTAFTLP</sequence>
<evidence type="ECO:0000256" key="4">
    <source>
        <dbReference type="SAM" id="SignalP"/>
    </source>
</evidence>
<protein>
    <recommendedName>
        <fullName evidence="5">Carbohydrate-binding module family 96 domain-containing protein</fullName>
    </recommendedName>
</protein>
<evidence type="ECO:0000256" key="1">
    <source>
        <dbReference type="ARBA" id="ARBA00004613"/>
    </source>
</evidence>
<organism evidence="6 7">
    <name type="scientific">Aspergillus aculeatus (strain ATCC 16872 / CBS 172.66 / WB 5094)</name>
    <dbReference type="NCBI Taxonomy" id="690307"/>
    <lineage>
        <taxon>Eukaryota</taxon>
        <taxon>Fungi</taxon>
        <taxon>Dikarya</taxon>
        <taxon>Ascomycota</taxon>
        <taxon>Pezizomycotina</taxon>
        <taxon>Eurotiomycetes</taxon>
        <taxon>Eurotiomycetidae</taxon>
        <taxon>Eurotiales</taxon>
        <taxon>Aspergillaceae</taxon>
        <taxon>Aspergillus</taxon>
        <taxon>Aspergillus subgen. Circumdati</taxon>
    </lineage>
</organism>
<keyword evidence="2" id="KW-0964">Secreted</keyword>
<dbReference type="Proteomes" id="UP000184546">
    <property type="component" value="Unassembled WGS sequence"/>
</dbReference>
<comment type="subcellular location">
    <subcellularLocation>
        <location evidence="1">Secreted</location>
    </subcellularLocation>
</comment>
<dbReference type="OrthoDB" id="4442216at2759"/>
<keyword evidence="3 4" id="KW-0732">Signal</keyword>
<evidence type="ECO:0000256" key="3">
    <source>
        <dbReference type="ARBA" id="ARBA00022729"/>
    </source>
</evidence>
<dbReference type="GeneID" id="30977528"/>
<accession>A0A1L9WQC4</accession>
<proteinExistence type="predicted"/>
<evidence type="ECO:0000259" key="5">
    <source>
        <dbReference type="Pfam" id="PF24517"/>
    </source>
</evidence>
<evidence type="ECO:0000313" key="6">
    <source>
        <dbReference type="EMBL" id="OJJ98340.1"/>
    </source>
</evidence>
<dbReference type="GO" id="GO:0005576">
    <property type="term" value="C:extracellular region"/>
    <property type="evidence" value="ECO:0007669"/>
    <property type="project" value="UniProtKB-SubCell"/>
</dbReference>
<name>A0A1L9WQC4_ASPA1</name>
<feature type="chain" id="PRO_5013019041" description="Carbohydrate-binding module family 96 domain-containing protein" evidence="4">
    <location>
        <begin position="22"/>
        <end position="218"/>
    </location>
</feature>
<dbReference type="VEuPathDB" id="FungiDB:ASPACDRAFT_61859"/>
<dbReference type="InterPro" id="IPR055372">
    <property type="entry name" value="CBM96"/>
</dbReference>
<dbReference type="RefSeq" id="XP_020054680.1">
    <property type="nucleotide sequence ID" value="XM_020203714.1"/>
</dbReference>
<evidence type="ECO:0000256" key="2">
    <source>
        <dbReference type="ARBA" id="ARBA00022525"/>
    </source>
</evidence>
<dbReference type="AlphaFoldDB" id="A0A1L9WQC4"/>
<feature type="domain" description="Carbohydrate-binding module family 96" evidence="5">
    <location>
        <begin position="89"/>
        <end position="148"/>
    </location>
</feature>
<evidence type="ECO:0000313" key="7">
    <source>
        <dbReference type="Proteomes" id="UP000184546"/>
    </source>
</evidence>
<dbReference type="Pfam" id="PF24517">
    <property type="entry name" value="CBM96"/>
    <property type="match status" value="1"/>
</dbReference>
<dbReference type="EMBL" id="KV878980">
    <property type="protein sequence ID" value="OJJ98340.1"/>
    <property type="molecule type" value="Genomic_DNA"/>
</dbReference>
<feature type="signal peptide" evidence="4">
    <location>
        <begin position="1"/>
        <end position="21"/>
    </location>
</feature>